<evidence type="ECO:0000256" key="1">
    <source>
        <dbReference type="ARBA" id="ARBA00006190"/>
    </source>
</evidence>
<dbReference type="PANTHER" id="PTHR22761:SF12">
    <property type="entry name" value="CHARGED MULTIVESICULAR BODY PROTEIN 5"/>
    <property type="match status" value="1"/>
</dbReference>
<reference evidence="4" key="2">
    <citation type="submission" date="2014-05" db="EMBL/GenBank/DDBJ databases">
        <title>The genome and life-stage specific transcriptomes of Globodera pallida elucidate key aspects of plant parasitism by a cyst nematode.</title>
        <authorList>
            <person name="Cotton J.A."/>
            <person name="Lilley C.J."/>
            <person name="Jones L.M."/>
            <person name="Kikuchi T."/>
            <person name="Reid A.J."/>
            <person name="Thorpe P."/>
            <person name="Tsai I.J."/>
            <person name="Beasley H."/>
            <person name="Blok V."/>
            <person name="Cock P.J.A."/>
            <person name="Van den Akker S.E."/>
            <person name="Holroyd N."/>
            <person name="Hunt M."/>
            <person name="Mantelin S."/>
            <person name="Naghra H."/>
            <person name="Pain A."/>
            <person name="Palomares-Rius J.E."/>
            <person name="Zarowiecki M."/>
            <person name="Berriman M."/>
            <person name="Jones J.T."/>
            <person name="Urwin P.E."/>
        </authorList>
    </citation>
    <scope>NUCLEOTIDE SEQUENCE [LARGE SCALE GENOMIC DNA]</scope>
    <source>
        <strain evidence="4">Lindley</strain>
    </source>
</reference>
<proteinExistence type="inferred from homology"/>
<dbReference type="InterPro" id="IPR005024">
    <property type="entry name" value="Snf7_fam"/>
</dbReference>
<dbReference type="AlphaFoldDB" id="A0A183BRR2"/>
<comment type="similarity">
    <text evidence="1">Belongs to the SNF7 family.</text>
</comment>
<evidence type="ECO:0000313" key="5">
    <source>
        <dbReference type="WBParaSite" id="GPLIN_000329800"/>
    </source>
</evidence>
<dbReference type="GO" id="GO:0005771">
    <property type="term" value="C:multivesicular body"/>
    <property type="evidence" value="ECO:0007669"/>
    <property type="project" value="TreeGrafter"/>
</dbReference>
<sequence length="374" mass="43347">MKDNQVTVAAMKDGLKAMKQEYKKLDIDKIDTLQDEMEDMLEMNSEIQDALSRQYDTPDIDEAELEAELEALGDDLQFDADTSYLDEAISAPNVPTRDPASASVQALAVHILRSIDRFAESRFELLSNSCDDASCQATVGIGPADMERNCFSNECIESEYTLENLMGIDGYVLTLSCAGQVYAKFAQQLLHQKFNDRYWLAVSWKRNVARDFRKLYEYIIEVVDSWYWGVPLQYPMPEKTQLLEFLEDLQSKMDSEWADKRDTDFKTFVEQCVAEVGRKFDQICAWYMECYLPAFFLVVDTLKKTEDFGVLFFDYNFAKVTLDDLLIRAGNNLRLPRLIIRPSFKKFRLECVRMVKPILYFPREWIGRSDHVMA</sequence>
<dbReference type="Gene3D" id="6.10.250.1710">
    <property type="match status" value="1"/>
</dbReference>
<organism evidence="4 5">
    <name type="scientific">Globodera pallida</name>
    <name type="common">Potato cyst nematode worm</name>
    <name type="synonym">Heterodera pallida</name>
    <dbReference type="NCBI Taxonomy" id="36090"/>
    <lineage>
        <taxon>Eukaryota</taxon>
        <taxon>Metazoa</taxon>
        <taxon>Ecdysozoa</taxon>
        <taxon>Nematoda</taxon>
        <taxon>Chromadorea</taxon>
        <taxon>Rhabditida</taxon>
        <taxon>Tylenchina</taxon>
        <taxon>Tylenchomorpha</taxon>
        <taxon>Tylenchoidea</taxon>
        <taxon>Heteroderidae</taxon>
        <taxon>Heteroderinae</taxon>
        <taxon>Globodera</taxon>
    </lineage>
</organism>
<name>A0A183BRR2_GLOPA</name>
<reference evidence="5" key="3">
    <citation type="submission" date="2016-06" db="UniProtKB">
        <authorList>
            <consortium name="WormBaseParasite"/>
        </authorList>
    </citation>
    <scope>IDENTIFICATION</scope>
</reference>
<evidence type="ECO:0000313" key="4">
    <source>
        <dbReference type="Proteomes" id="UP000050741"/>
    </source>
</evidence>
<reference evidence="4" key="1">
    <citation type="submission" date="2013-12" db="EMBL/GenBank/DDBJ databases">
        <authorList>
            <person name="Aslett M."/>
        </authorList>
    </citation>
    <scope>NUCLEOTIDE SEQUENCE [LARGE SCALE GENOMIC DNA]</scope>
    <source>
        <strain evidence="4">Lindley</strain>
    </source>
</reference>
<dbReference type="PANTHER" id="PTHR22761">
    <property type="entry name" value="CHARGED MULTIVESICULAR BODY PROTEIN"/>
    <property type="match status" value="1"/>
</dbReference>
<dbReference type="Proteomes" id="UP000050741">
    <property type="component" value="Unassembled WGS sequence"/>
</dbReference>
<accession>A0A183BRR2</accession>
<dbReference type="GO" id="GO:0032511">
    <property type="term" value="P:late endosome to vacuole transport via multivesicular body sorting pathway"/>
    <property type="evidence" value="ECO:0007669"/>
    <property type="project" value="TreeGrafter"/>
</dbReference>
<dbReference type="WBParaSite" id="GPLIN_000329800">
    <property type="protein sequence ID" value="GPLIN_000329800"/>
    <property type="gene ID" value="GPLIN_000329800"/>
</dbReference>
<evidence type="ECO:0000256" key="2">
    <source>
        <dbReference type="ARBA" id="ARBA00023054"/>
    </source>
</evidence>
<dbReference type="Pfam" id="PF03690">
    <property type="entry name" value="MYG1_exonuc"/>
    <property type="match status" value="1"/>
</dbReference>
<evidence type="ECO:0000256" key="3">
    <source>
        <dbReference type="ARBA" id="ARBA00041078"/>
    </source>
</evidence>
<protein>
    <recommendedName>
        <fullName evidence="3">Charged multivesicular body protein 5</fullName>
    </recommendedName>
</protein>
<keyword evidence="2" id="KW-0175">Coiled coil</keyword>
<keyword evidence="4" id="KW-1185">Reference proteome</keyword>
<dbReference type="InterPro" id="IPR003226">
    <property type="entry name" value="MYG1_exonuclease"/>
</dbReference>
<dbReference type="GO" id="GO:0006900">
    <property type="term" value="P:vesicle budding from membrane"/>
    <property type="evidence" value="ECO:0007669"/>
    <property type="project" value="TreeGrafter"/>
</dbReference>
<dbReference type="Pfam" id="PF03357">
    <property type="entry name" value="Snf7"/>
    <property type="match status" value="1"/>
</dbReference>